<keyword evidence="2" id="KW-1185">Reference proteome</keyword>
<dbReference type="Proteomes" id="UP000199301">
    <property type="component" value="Unassembled WGS sequence"/>
</dbReference>
<proteinExistence type="predicted"/>
<evidence type="ECO:0000313" key="1">
    <source>
        <dbReference type="EMBL" id="SDQ80403.1"/>
    </source>
</evidence>
<name>A0A1H1DVI1_9ACTN</name>
<gene>
    <name evidence="1" type="ORF">SAMN04489718_2253</name>
</gene>
<dbReference type="EMBL" id="FNKO01000002">
    <property type="protein sequence ID" value="SDQ80403.1"/>
    <property type="molecule type" value="Genomic_DNA"/>
</dbReference>
<protein>
    <submittedName>
        <fullName evidence="1">Uncharacterized protein</fullName>
    </submittedName>
</protein>
<sequence>MLEEGRFSRLYPGLGHVRAATRATAAVAEHTPEIMRDLESMGATKFPID</sequence>
<dbReference type="STRING" id="995062.SAMN04489718_2253"/>
<reference evidence="2" key="1">
    <citation type="submission" date="2016-10" db="EMBL/GenBank/DDBJ databases">
        <authorList>
            <person name="Varghese N."/>
            <person name="Submissions S."/>
        </authorList>
    </citation>
    <scope>NUCLEOTIDE SEQUENCE [LARGE SCALE GENOMIC DNA]</scope>
    <source>
        <strain evidence="2">DSM 45459</strain>
    </source>
</reference>
<dbReference type="AlphaFoldDB" id="A0A1H1DVI1"/>
<dbReference type="RefSeq" id="WP_175455076.1">
    <property type="nucleotide sequence ID" value="NZ_FNKO01000002.1"/>
</dbReference>
<organism evidence="1 2">
    <name type="scientific">Actinopolyspora saharensis</name>
    <dbReference type="NCBI Taxonomy" id="995062"/>
    <lineage>
        <taxon>Bacteria</taxon>
        <taxon>Bacillati</taxon>
        <taxon>Actinomycetota</taxon>
        <taxon>Actinomycetes</taxon>
        <taxon>Actinopolysporales</taxon>
        <taxon>Actinopolysporaceae</taxon>
        <taxon>Actinopolyspora</taxon>
    </lineage>
</organism>
<evidence type="ECO:0000313" key="2">
    <source>
        <dbReference type="Proteomes" id="UP000199301"/>
    </source>
</evidence>
<accession>A0A1H1DVI1</accession>